<dbReference type="PANTHER" id="PTHR10953">
    <property type="entry name" value="UBIQUITIN-ACTIVATING ENZYME E1"/>
    <property type="match status" value="1"/>
</dbReference>
<evidence type="ECO:0000256" key="2">
    <source>
        <dbReference type="ARBA" id="ARBA00022786"/>
    </source>
</evidence>
<dbReference type="GO" id="GO:0005524">
    <property type="term" value="F:ATP binding"/>
    <property type="evidence" value="ECO:0007669"/>
    <property type="project" value="UniProtKB-UniRule"/>
</dbReference>
<dbReference type="UniPathway" id="UPA00885"/>
<comment type="caution">
    <text evidence="7">The sequence shown here is derived from an EMBL/GenBank/DDBJ whole genome shotgun (WGS) entry which is preliminary data.</text>
</comment>
<protein>
    <recommendedName>
        <fullName evidence="5">NEDD8-activating enzyme E1 catalytic subunit</fullName>
        <ecNumber evidence="5">6.2.1.64</ecNumber>
    </recommendedName>
</protein>
<dbReference type="GO" id="GO:0019781">
    <property type="term" value="F:NEDD8 activating enzyme activity"/>
    <property type="evidence" value="ECO:0007669"/>
    <property type="project" value="UniProtKB-UniRule"/>
</dbReference>
<keyword evidence="3 5" id="KW-0067">ATP-binding</keyword>
<keyword evidence="1 5" id="KW-0547">Nucleotide-binding</keyword>
<comment type="similarity">
    <text evidence="5">Belongs to the ubiquitin-activating E1 family. UBA3 subfamily.</text>
</comment>
<comment type="catalytic activity">
    <reaction evidence="5">
        <text>ATP + [NEDD8 protein] + [E1 NEDD8-activating enzyme]-L-cysteine = AMP + diphosphate + [E1 NEDD8-activating enzyme]-S-[NEDD8 protein]-yl-L-cysteine.</text>
        <dbReference type="EC" id="6.2.1.64"/>
    </reaction>
</comment>
<proteinExistence type="inferred from homology"/>
<sequence length="160" mass="18313">MGCFYLGLKMLKELKAKVAAAFLNDRLSNCNIAPHFNKIQDFSDTFYVQFHIIVCKLDSVIARRWTNGMLISLLNYEDDALDLSSIVPLIDWGIEGFKGNAQVILPRMTACVECTRELNPPQVNFPMCTIAFMPKLLEHCIEYARILLGLRNNLLEKEFH</sequence>
<keyword evidence="5" id="KW-0436">Ligase</keyword>
<dbReference type="Pfam" id="PF00899">
    <property type="entry name" value="ThiF"/>
    <property type="match status" value="1"/>
</dbReference>
<reference evidence="7 8" key="1">
    <citation type="journal article" date="2020" name="Nature">
        <title>Six reference-quality genomes reveal evolution of bat adaptations.</title>
        <authorList>
            <person name="Jebb D."/>
            <person name="Huang Z."/>
            <person name="Pippel M."/>
            <person name="Hughes G.M."/>
            <person name="Lavrichenko K."/>
            <person name="Devanna P."/>
            <person name="Winkler S."/>
            <person name="Jermiin L.S."/>
            <person name="Skirmuntt E.C."/>
            <person name="Katzourakis A."/>
            <person name="Burkitt-Gray L."/>
            <person name="Ray D.A."/>
            <person name="Sullivan K.A.M."/>
            <person name="Roscito J.G."/>
            <person name="Kirilenko B.M."/>
            <person name="Davalos L.M."/>
            <person name="Corthals A.P."/>
            <person name="Power M.L."/>
            <person name="Jones G."/>
            <person name="Ransome R.D."/>
            <person name="Dechmann D.K.N."/>
            <person name="Locatelli A.G."/>
            <person name="Puechmaille S.J."/>
            <person name="Fedrigo O."/>
            <person name="Jarvis E.D."/>
            <person name="Hiller M."/>
            <person name="Vernes S.C."/>
            <person name="Myers E.W."/>
            <person name="Teeling E.C."/>
        </authorList>
    </citation>
    <scope>NUCLEOTIDE SEQUENCE [LARGE SCALE GENOMIC DNA]</scope>
    <source>
        <strain evidence="7">Bat1K_MPI-CBG_1</strain>
    </source>
</reference>
<evidence type="ECO:0000256" key="1">
    <source>
        <dbReference type="ARBA" id="ARBA00022741"/>
    </source>
</evidence>
<dbReference type="InterPro" id="IPR035985">
    <property type="entry name" value="Ubiquitin-activating_enz"/>
</dbReference>
<dbReference type="Gene3D" id="3.40.50.720">
    <property type="entry name" value="NAD(P)-binding Rossmann-like Domain"/>
    <property type="match status" value="1"/>
</dbReference>
<organism evidence="7 8">
    <name type="scientific">Phyllostomus discolor</name>
    <name type="common">pale spear-nosed bat</name>
    <dbReference type="NCBI Taxonomy" id="89673"/>
    <lineage>
        <taxon>Eukaryota</taxon>
        <taxon>Metazoa</taxon>
        <taxon>Chordata</taxon>
        <taxon>Craniata</taxon>
        <taxon>Vertebrata</taxon>
        <taxon>Euteleostomi</taxon>
        <taxon>Mammalia</taxon>
        <taxon>Eutheria</taxon>
        <taxon>Laurasiatheria</taxon>
        <taxon>Chiroptera</taxon>
        <taxon>Yangochiroptera</taxon>
        <taxon>Phyllostomidae</taxon>
        <taxon>Phyllostominae</taxon>
        <taxon>Phyllostomus</taxon>
    </lineage>
</organism>
<dbReference type="AlphaFoldDB" id="A0A833YWD8"/>
<dbReference type="InterPro" id="IPR045886">
    <property type="entry name" value="ThiF/MoeB/HesA"/>
</dbReference>
<feature type="domain" description="THIF-type NAD/FAD binding fold" evidence="6">
    <location>
        <begin position="12"/>
        <end position="131"/>
    </location>
</feature>
<accession>A0A833YWD8</accession>
<dbReference type="GO" id="GO:0005737">
    <property type="term" value="C:cytoplasm"/>
    <property type="evidence" value="ECO:0007669"/>
    <property type="project" value="TreeGrafter"/>
</dbReference>
<gene>
    <name evidence="7" type="ORF">HJG60_008844</name>
</gene>
<feature type="active site" description="Glycyl thioester intermediate" evidence="4">
    <location>
        <position position="128"/>
    </location>
</feature>
<dbReference type="GO" id="GO:0005634">
    <property type="term" value="C:nucleus"/>
    <property type="evidence" value="ECO:0007669"/>
    <property type="project" value="TreeGrafter"/>
</dbReference>
<dbReference type="PROSITE" id="PS00865">
    <property type="entry name" value="UBIQUITIN_ACTIVAT_2"/>
    <property type="match status" value="1"/>
</dbReference>
<evidence type="ECO:0000256" key="5">
    <source>
        <dbReference type="RuleBase" id="RU368009"/>
    </source>
</evidence>
<evidence type="ECO:0000313" key="8">
    <source>
        <dbReference type="Proteomes" id="UP000664940"/>
    </source>
</evidence>
<dbReference type="InterPro" id="IPR000594">
    <property type="entry name" value="ThiF_NAD_FAD-bd"/>
</dbReference>
<evidence type="ECO:0000313" key="7">
    <source>
        <dbReference type="EMBL" id="KAF6081838.1"/>
    </source>
</evidence>
<evidence type="ECO:0000256" key="4">
    <source>
        <dbReference type="PROSITE-ProRule" id="PRU10132"/>
    </source>
</evidence>
<dbReference type="EC" id="6.2.1.64" evidence="5"/>
<dbReference type="GO" id="GO:0045116">
    <property type="term" value="P:protein neddylation"/>
    <property type="evidence" value="ECO:0007669"/>
    <property type="project" value="UniProtKB-UniRule"/>
</dbReference>
<comment type="pathway">
    <text evidence="5">Protein modification; protein neddylation.</text>
</comment>
<evidence type="ECO:0000259" key="6">
    <source>
        <dbReference type="Pfam" id="PF00899"/>
    </source>
</evidence>
<dbReference type="SUPFAM" id="SSF69572">
    <property type="entry name" value="Activating enzymes of the ubiquitin-like proteins"/>
    <property type="match status" value="1"/>
</dbReference>
<dbReference type="EMBL" id="JABVXQ010000013">
    <property type="protein sequence ID" value="KAF6081838.1"/>
    <property type="molecule type" value="Genomic_DNA"/>
</dbReference>
<keyword evidence="2 5" id="KW-0833">Ubl conjugation pathway</keyword>
<dbReference type="Proteomes" id="UP000664940">
    <property type="component" value="Unassembled WGS sequence"/>
</dbReference>
<dbReference type="InterPro" id="IPR033127">
    <property type="entry name" value="UBQ-activ_enz_E1_Cys_AS"/>
</dbReference>
<name>A0A833YWD8_9CHIR</name>
<comment type="function">
    <text evidence="5">Catalytic subunit of the dimeric E1 enzyme, which activates NEDD8.</text>
</comment>
<evidence type="ECO:0000256" key="3">
    <source>
        <dbReference type="ARBA" id="ARBA00022840"/>
    </source>
</evidence>
<dbReference type="PANTHER" id="PTHR10953:SF6">
    <property type="entry name" value="NEDD8-ACTIVATING ENZYME E1 CATALYTIC SUBUNIT"/>
    <property type="match status" value="1"/>
</dbReference>